<keyword evidence="3" id="KW-1185">Reference proteome</keyword>
<dbReference type="PROSITE" id="PS50293">
    <property type="entry name" value="TPR_REGION"/>
    <property type="match status" value="1"/>
</dbReference>
<evidence type="ECO:0000256" key="1">
    <source>
        <dbReference type="PROSITE-ProRule" id="PRU00339"/>
    </source>
</evidence>
<dbReference type="InterPro" id="IPR011990">
    <property type="entry name" value="TPR-like_helical_dom_sf"/>
</dbReference>
<comment type="caution">
    <text evidence="2">The sequence shown here is derived from an EMBL/GenBank/DDBJ whole genome shotgun (WGS) entry which is preliminary data.</text>
</comment>
<dbReference type="Pfam" id="PF13432">
    <property type="entry name" value="TPR_16"/>
    <property type="match status" value="1"/>
</dbReference>
<feature type="repeat" description="TPR" evidence="1">
    <location>
        <begin position="95"/>
        <end position="128"/>
    </location>
</feature>
<evidence type="ECO:0000313" key="3">
    <source>
        <dbReference type="Proteomes" id="UP001237780"/>
    </source>
</evidence>
<organism evidence="2 3">
    <name type="scientific">Phyllobacterium ifriqiyense</name>
    <dbReference type="NCBI Taxonomy" id="314238"/>
    <lineage>
        <taxon>Bacteria</taxon>
        <taxon>Pseudomonadati</taxon>
        <taxon>Pseudomonadota</taxon>
        <taxon>Alphaproteobacteria</taxon>
        <taxon>Hyphomicrobiales</taxon>
        <taxon>Phyllobacteriaceae</taxon>
        <taxon>Phyllobacterium</taxon>
    </lineage>
</organism>
<dbReference type="RefSeq" id="WP_307277502.1">
    <property type="nucleotide sequence ID" value="NZ_JAUSZT010000002.1"/>
</dbReference>
<reference evidence="2 3" key="1">
    <citation type="submission" date="2023-07" db="EMBL/GenBank/DDBJ databases">
        <title>Comparative genomics of wheat-associated soil bacteria to identify genetic determinants of phenazine resistance.</title>
        <authorList>
            <person name="Mouncey N."/>
        </authorList>
    </citation>
    <scope>NUCLEOTIDE SEQUENCE [LARGE SCALE GENOMIC DNA]</scope>
    <source>
        <strain evidence="2 3">W4I11</strain>
    </source>
</reference>
<dbReference type="EMBL" id="JAUSZT010000002">
    <property type="protein sequence ID" value="MDQ0995767.1"/>
    <property type="molecule type" value="Genomic_DNA"/>
</dbReference>
<dbReference type="Pfam" id="PF13176">
    <property type="entry name" value="TPR_7"/>
    <property type="match status" value="1"/>
</dbReference>
<dbReference type="PROSITE" id="PS50005">
    <property type="entry name" value="TPR"/>
    <property type="match status" value="2"/>
</dbReference>
<feature type="repeat" description="TPR" evidence="1">
    <location>
        <begin position="61"/>
        <end position="94"/>
    </location>
</feature>
<keyword evidence="1" id="KW-0802">TPR repeat</keyword>
<dbReference type="PANTHER" id="PTHR12558:SF13">
    <property type="entry name" value="CELL DIVISION CYCLE PROTEIN 27 HOMOLOG"/>
    <property type="match status" value="1"/>
</dbReference>
<sequence>MIKLPFSDRTRRIAVQLAAVADSSASPRNLSQQADAARDKGNWAEAAALYTKAIAADPARTGLLVQLGHAEKELGNYDRAETAYRKFVGMNPDNADVYLQLGHLFSRAGESQKALEWYEKGLKLAPADEELIRHTNIARSRSGKPGVQLKRLEAMKYVEQQDWSRARQLLRELVTEDNERDMIAVYANITKEDGDFDEAKKLYGEYRAYAEAFDQNSLEDVEIQLGHLHKLNGDYKTALSHYILARNVRAQRSGYIDQTGSIENEIQACISEIYTCFAPPA</sequence>
<dbReference type="SUPFAM" id="SSF48452">
    <property type="entry name" value="TPR-like"/>
    <property type="match status" value="1"/>
</dbReference>
<dbReference type="InterPro" id="IPR019734">
    <property type="entry name" value="TPR_rpt"/>
</dbReference>
<dbReference type="PANTHER" id="PTHR12558">
    <property type="entry name" value="CELL DIVISION CYCLE 16,23,27"/>
    <property type="match status" value="1"/>
</dbReference>
<proteinExistence type="predicted"/>
<protein>
    <submittedName>
        <fullName evidence="2">Tetratricopeptide (TPR) repeat protein</fullName>
    </submittedName>
</protein>
<gene>
    <name evidence="2" type="ORF">QFZ34_000944</name>
</gene>
<dbReference type="Gene3D" id="1.25.40.10">
    <property type="entry name" value="Tetratricopeptide repeat domain"/>
    <property type="match status" value="2"/>
</dbReference>
<name>A0ABU0S4U0_9HYPH</name>
<dbReference type="SMART" id="SM00028">
    <property type="entry name" value="TPR"/>
    <property type="match status" value="4"/>
</dbReference>
<accession>A0ABU0S4U0</accession>
<evidence type="ECO:0000313" key="2">
    <source>
        <dbReference type="EMBL" id="MDQ0995767.1"/>
    </source>
</evidence>
<dbReference type="Proteomes" id="UP001237780">
    <property type="component" value="Unassembled WGS sequence"/>
</dbReference>